<evidence type="ECO:0000313" key="2">
    <source>
        <dbReference type="EMBL" id="PAA15342.1"/>
    </source>
</evidence>
<keyword evidence="1" id="KW-1133">Transmembrane helix</keyword>
<dbReference type="RefSeq" id="WP_095035559.1">
    <property type="nucleotide sequence ID" value="NZ_NQKQ01000002.1"/>
</dbReference>
<dbReference type="OrthoDB" id="6878566at2"/>
<gene>
    <name evidence="2" type="ORF">CJU81_03930</name>
</gene>
<reference evidence="2 3" key="1">
    <citation type="submission" date="2017-08" db="EMBL/GenBank/DDBJ databases">
        <title>Genomic and metabolic characterisation of spoilage-associated Pseudomonas species.</title>
        <authorList>
            <person name="Stanborough T."/>
            <person name="Fegan N."/>
            <person name="Powell S.M."/>
            <person name="Singh T."/>
            <person name="Tamplin M.L."/>
            <person name="Chandry P.S."/>
        </authorList>
    </citation>
    <scope>NUCLEOTIDE SEQUENCE [LARGE SCALE GENOMIC DNA]</scope>
    <source>
        <strain evidence="2 3">F1801</strain>
    </source>
</reference>
<keyword evidence="1" id="KW-0472">Membrane</keyword>
<sequence length="150" mass="17118">MLKKIDLTITHDYLNPFASPDAPKLSPELADYLLDSAWYYPKLCLQINCPENERERLQQAISNTFAEKSEQVRGNILILQLEALTLLGLALAVGLIGNALGIESTIPVAVFTVTVWMLLWRSAEIFFLDIRSAYRELRKYRRIASAKKQY</sequence>
<dbReference type="AlphaFoldDB" id="A0A267AU82"/>
<protein>
    <submittedName>
        <fullName evidence="2">Uncharacterized protein</fullName>
    </submittedName>
</protein>
<evidence type="ECO:0000313" key="3">
    <source>
        <dbReference type="Proteomes" id="UP000215861"/>
    </source>
</evidence>
<organism evidence="2 3">
    <name type="scientific">Pseudomonas fragi</name>
    <dbReference type="NCBI Taxonomy" id="296"/>
    <lineage>
        <taxon>Bacteria</taxon>
        <taxon>Pseudomonadati</taxon>
        <taxon>Pseudomonadota</taxon>
        <taxon>Gammaproteobacteria</taxon>
        <taxon>Pseudomonadales</taxon>
        <taxon>Pseudomonadaceae</taxon>
        <taxon>Pseudomonas</taxon>
    </lineage>
</organism>
<accession>A0A267AU82</accession>
<dbReference type="Proteomes" id="UP000215861">
    <property type="component" value="Unassembled WGS sequence"/>
</dbReference>
<feature type="transmembrane region" description="Helical" evidence="1">
    <location>
        <begin position="106"/>
        <end position="128"/>
    </location>
</feature>
<comment type="caution">
    <text evidence="2">The sequence shown here is derived from an EMBL/GenBank/DDBJ whole genome shotgun (WGS) entry which is preliminary data.</text>
</comment>
<dbReference type="EMBL" id="NQKQ01000002">
    <property type="protein sequence ID" value="PAA15342.1"/>
    <property type="molecule type" value="Genomic_DNA"/>
</dbReference>
<name>A0A267AU82_PSEFR</name>
<feature type="transmembrane region" description="Helical" evidence="1">
    <location>
        <begin position="76"/>
        <end position="100"/>
    </location>
</feature>
<proteinExistence type="predicted"/>
<keyword evidence="1" id="KW-0812">Transmembrane</keyword>
<evidence type="ECO:0000256" key="1">
    <source>
        <dbReference type="SAM" id="Phobius"/>
    </source>
</evidence>